<gene>
    <name evidence="11" type="ORF">EV695_0563</name>
</gene>
<dbReference type="NCBIfam" id="NF004226">
    <property type="entry name" value="PRK05673.1"/>
    <property type="match status" value="1"/>
</dbReference>
<dbReference type="Gene3D" id="3.20.20.140">
    <property type="entry name" value="Metal-dependent hydrolases"/>
    <property type="match status" value="1"/>
</dbReference>
<dbReference type="NCBIfam" id="TIGR00594">
    <property type="entry name" value="polc"/>
    <property type="match status" value="1"/>
</dbReference>
<dbReference type="NCBIfam" id="NF005298">
    <property type="entry name" value="PRK06826.1"/>
    <property type="match status" value="1"/>
</dbReference>
<dbReference type="SMART" id="SM00481">
    <property type="entry name" value="POLIIIAc"/>
    <property type="match status" value="1"/>
</dbReference>
<dbReference type="GO" id="GO:0006260">
    <property type="term" value="P:DNA replication"/>
    <property type="evidence" value="ECO:0007669"/>
    <property type="project" value="UniProtKB-KW"/>
</dbReference>
<evidence type="ECO:0000313" key="11">
    <source>
        <dbReference type="EMBL" id="TCJ88705.1"/>
    </source>
</evidence>
<evidence type="ECO:0000256" key="7">
    <source>
        <dbReference type="ARBA" id="ARBA00022705"/>
    </source>
</evidence>
<keyword evidence="6" id="KW-0548">Nucleotidyltransferase</keyword>
<dbReference type="Pfam" id="PF02811">
    <property type="entry name" value="PHP"/>
    <property type="match status" value="1"/>
</dbReference>
<feature type="domain" description="Polymerase/histidinol phosphatase N-terminal" evidence="10">
    <location>
        <begin position="4"/>
        <end position="71"/>
    </location>
</feature>
<dbReference type="GO" id="GO:0003676">
    <property type="term" value="F:nucleic acid binding"/>
    <property type="evidence" value="ECO:0007669"/>
    <property type="project" value="InterPro"/>
</dbReference>
<keyword evidence="5" id="KW-0808">Transferase</keyword>
<dbReference type="InterPro" id="IPR003141">
    <property type="entry name" value="Pol/His_phosphatase_N"/>
</dbReference>
<comment type="catalytic activity">
    <reaction evidence="9">
        <text>DNA(n) + a 2'-deoxyribonucleoside 5'-triphosphate = DNA(n+1) + diphosphate</text>
        <dbReference type="Rhea" id="RHEA:22508"/>
        <dbReference type="Rhea" id="RHEA-COMP:17339"/>
        <dbReference type="Rhea" id="RHEA-COMP:17340"/>
        <dbReference type="ChEBI" id="CHEBI:33019"/>
        <dbReference type="ChEBI" id="CHEBI:61560"/>
        <dbReference type="ChEBI" id="CHEBI:173112"/>
        <dbReference type="EC" id="2.7.7.7"/>
    </reaction>
</comment>
<dbReference type="InterPro" id="IPR049821">
    <property type="entry name" value="PolIIIA_DnaE1_PHP"/>
</dbReference>
<dbReference type="InterPro" id="IPR004013">
    <property type="entry name" value="PHP_dom"/>
</dbReference>
<keyword evidence="12" id="KW-1185">Reference proteome</keyword>
<dbReference type="FunFam" id="1.10.150.870:FF:000001">
    <property type="entry name" value="DNA polymerase III subunit alpha"/>
    <property type="match status" value="1"/>
</dbReference>
<comment type="caution">
    <text evidence="11">The sequence shown here is derived from an EMBL/GenBank/DDBJ whole genome shotgun (WGS) entry which is preliminary data.</text>
</comment>
<evidence type="ECO:0000256" key="3">
    <source>
        <dbReference type="ARBA" id="ARBA00019114"/>
    </source>
</evidence>
<dbReference type="InterPro" id="IPR041931">
    <property type="entry name" value="DNA_pol3_alpha_thumb_dom"/>
</dbReference>
<protein>
    <recommendedName>
        <fullName evidence="3">DNA polymerase III subunit alpha</fullName>
        <ecNumber evidence="2">2.7.7.7</ecNumber>
    </recommendedName>
</protein>
<dbReference type="Pfam" id="PF07733">
    <property type="entry name" value="DNA_pol3_alpha"/>
    <property type="match status" value="1"/>
</dbReference>
<dbReference type="EC" id="2.7.7.7" evidence="2"/>
<keyword evidence="8" id="KW-0239">DNA-directed DNA polymerase</keyword>
<dbReference type="Pfam" id="PF14579">
    <property type="entry name" value="HHH_6"/>
    <property type="match status" value="1"/>
</dbReference>
<sequence>MSFVHLRLHTEYSLVDSTIRIKQLMPVVEEGGMPAVAMTDQNNLFGMVKFYRAARGAGIKPIFGVDVMLVDEEDDTLTYHMILLCQNDAGYKNVTKLISRAYMEGQKLGVPRVQRDWIKETSDGVIMLSGGRQGDVGHALLAGNKELAQKLINDWKSVFPDRYYVELQRTGRAGENEYLHAAVALAAENELPVVATNDARFLTQDDFEAHEARVCINSGYTLDDKTRPKHYSDQQYLRSAAEMEELFSDIPEALENTIEIAKRCNVELTLGKNYLPEFPIPEGMTEGEFFAQESVKGLEERWPHIFDESVLNNPEEFAEKRKPYDERLQVELDVINGMGFPGYFLIVADFIQWSKDNDIPVGPGRGSGAGSLVAYALKITDIDPLLYDLLFERFLNPERVSMPDFDIDFCMDKREKTIEYVAEKYGREKVSQIITYGSMAAKAVVRDCGRILNHPYGFVDRIAKLIPFEMKMTLTKAMDQEPDLKDLYEQDEEVKALMDLALKLEGLTRNAGKHAGGVLISPSSLVDFTPLYCEEGGSIVSQFDKDDVEAVGLVKFDFLGLRNLTIIDWAVKSINTLKEKKGEAPIRIEDIPLDDHASFELLRAAKTTAVFQLESHGMKELIKRLQPDVFEDIIALVALYRPGPLQSGMVDDFVARKKGDQKVTYPHPDLEPILKPTYGVIVYQEQVMQIAQVLAGYSLGGADMLRRAMGKKKPEEMAKQREIFMEGSGKNEVEPANATEIFDLMELFAEYGFNKSHSAAYALVSYQTIWLKAHYPAAFMAAVLSADMDNTEKVVTFVDDCLQFGLDVVAPDINRSHYRFISEDEGNVIFGLGAIKGAGESAIAEIIEERDKNGPFKSMAEMCQRVKSRKISKRILETLIRAGAFDKLGTNRRSLMEGLPEIVRIASQQHRDDDVGQNDLFGGSIAVEQDEKVTPHLEEWDEKIRLRYEKDAIGLYITGHPINAYQEEVEQLRSRSLKQMAEDDGRTRYSKKPITLVGLVSAIRTQTTDRGKRAFVTLDDKTSYYEIFIFSNVYEQYEDLIKKEEVLVVEGSLNSDYATGAVRLRIEALHDIQSARNSFLRRLTLSVDKSQTANGLLDKLDELLPTKTHDGEAGGQCPVFISYETDSEKAELRLGPDVSAPLADEDIKLLKKALGDDRVNLVY</sequence>
<dbReference type="Gene3D" id="1.10.10.1600">
    <property type="entry name" value="Bacterial DNA polymerase III alpha subunit, thumb domain"/>
    <property type="match status" value="1"/>
</dbReference>
<dbReference type="Pfam" id="PF01336">
    <property type="entry name" value="tRNA_anti-codon"/>
    <property type="match status" value="1"/>
</dbReference>
<keyword evidence="7" id="KW-0235">DNA replication</keyword>
<dbReference type="EMBL" id="SMFQ01000002">
    <property type="protein sequence ID" value="TCJ88705.1"/>
    <property type="molecule type" value="Genomic_DNA"/>
</dbReference>
<dbReference type="CDD" id="cd04485">
    <property type="entry name" value="DnaE_OBF"/>
    <property type="match status" value="1"/>
</dbReference>
<proteinExistence type="predicted"/>
<dbReference type="Pfam" id="PF17657">
    <property type="entry name" value="DNA_pol3_finger"/>
    <property type="match status" value="1"/>
</dbReference>
<keyword evidence="4" id="KW-0963">Cytoplasm</keyword>
<dbReference type="AlphaFoldDB" id="A0A4V2P994"/>
<dbReference type="OrthoDB" id="9803237at2"/>
<dbReference type="InterPro" id="IPR040982">
    <property type="entry name" value="DNA_pol3_finger"/>
</dbReference>
<dbReference type="PANTHER" id="PTHR32294:SF0">
    <property type="entry name" value="DNA POLYMERASE III SUBUNIT ALPHA"/>
    <property type="match status" value="1"/>
</dbReference>
<dbReference type="Gene3D" id="1.10.150.870">
    <property type="match status" value="1"/>
</dbReference>
<dbReference type="RefSeq" id="WP_131904383.1">
    <property type="nucleotide sequence ID" value="NZ_BAAAFU010000008.1"/>
</dbReference>
<evidence type="ECO:0000256" key="4">
    <source>
        <dbReference type="ARBA" id="ARBA00022490"/>
    </source>
</evidence>
<name>A0A4V2P994_9GAMM</name>
<dbReference type="GO" id="GO:0003887">
    <property type="term" value="F:DNA-directed DNA polymerase activity"/>
    <property type="evidence" value="ECO:0007669"/>
    <property type="project" value="UniProtKB-KW"/>
</dbReference>
<dbReference type="GO" id="GO:0008408">
    <property type="term" value="F:3'-5' exonuclease activity"/>
    <property type="evidence" value="ECO:0007669"/>
    <property type="project" value="InterPro"/>
</dbReference>
<evidence type="ECO:0000256" key="9">
    <source>
        <dbReference type="ARBA" id="ARBA00049244"/>
    </source>
</evidence>
<organism evidence="11 12">
    <name type="scientific">Cocleimonas flava</name>
    <dbReference type="NCBI Taxonomy" id="634765"/>
    <lineage>
        <taxon>Bacteria</taxon>
        <taxon>Pseudomonadati</taxon>
        <taxon>Pseudomonadota</taxon>
        <taxon>Gammaproteobacteria</taxon>
        <taxon>Thiotrichales</taxon>
        <taxon>Thiotrichaceae</taxon>
        <taxon>Cocleimonas</taxon>
    </lineage>
</organism>
<dbReference type="CDD" id="cd07433">
    <property type="entry name" value="PHP_PolIIIA_DnaE1"/>
    <property type="match status" value="1"/>
</dbReference>
<evidence type="ECO:0000256" key="1">
    <source>
        <dbReference type="ARBA" id="ARBA00004496"/>
    </source>
</evidence>
<reference evidence="11 12" key="1">
    <citation type="submission" date="2019-03" db="EMBL/GenBank/DDBJ databases">
        <title>Genomic Encyclopedia of Type Strains, Phase IV (KMG-IV): sequencing the most valuable type-strain genomes for metagenomic binning, comparative biology and taxonomic classification.</title>
        <authorList>
            <person name="Goeker M."/>
        </authorList>
    </citation>
    <scope>NUCLEOTIDE SEQUENCE [LARGE SCALE GENOMIC DNA]</scope>
    <source>
        <strain evidence="11 12">DSM 24830</strain>
    </source>
</reference>
<dbReference type="FunFam" id="1.10.10.1600:FF:000001">
    <property type="entry name" value="DNA polymerase III subunit alpha"/>
    <property type="match status" value="1"/>
</dbReference>
<dbReference type="SUPFAM" id="SSF89550">
    <property type="entry name" value="PHP domain-like"/>
    <property type="match status" value="1"/>
</dbReference>
<dbReference type="InterPro" id="IPR029460">
    <property type="entry name" value="DNAPol_HHH"/>
</dbReference>
<dbReference type="Proteomes" id="UP000294887">
    <property type="component" value="Unassembled WGS sequence"/>
</dbReference>
<evidence type="ECO:0000313" key="12">
    <source>
        <dbReference type="Proteomes" id="UP000294887"/>
    </source>
</evidence>
<accession>A0A4V2P994</accession>
<dbReference type="InterPro" id="IPR004365">
    <property type="entry name" value="NA-bd_OB_tRNA"/>
</dbReference>
<evidence type="ECO:0000259" key="10">
    <source>
        <dbReference type="SMART" id="SM00481"/>
    </source>
</evidence>
<dbReference type="GO" id="GO:0005737">
    <property type="term" value="C:cytoplasm"/>
    <property type="evidence" value="ECO:0007669"/>
    <property type="project" value="UniProtKB-SubCell"/>
</dbReference>
<evidence type="ECO:0000256" key="5">
    <source>
        <dbReference type="ARBA" id="ARBA00022679"/>
    </source>
</evidence>
<evidence type="ECO:0000256" key="8">
    <source>
        <dbReference type="ARBA" id="ARBA00022932"/>
    </source>
</evidence>
<comment type="subcellular location">
    <subcellularLocation>
        <location evidence="1">Cytoplasm</location>
    </subcellularLocation>
</comment>
<evidence type="ECO:0000256" key="2">
    <source>
        <dbReference type="ARBA" id="ARBA00012417"/>
    </source>
</evidence>
<dbReference type="SUPFAM" id="SSF160975">
    <property type="entry name" value="AF1531-like"/>
    <property type="match status" value="1"/>
</dbReference>
<evidence type="ECO:0000256" key="6">
    <source>
        <dbReference type="ARBA" id="ARBA00022695"/>
    </source>
</evidence>
<dbReference type="PANTHER" id="PTHR32294">
    <property type="entry name" value="DNA POLYMERASE III SUBUNIT ALPHA"/>
    <property type="match status" value="1"/>
</dbReference>
<dbReference type="InterPro" id="IPR011708">
    <property type="entry name" value="DNA_pol3_alpha_NTPase_dom"/>
</dbReference>
<dbReference type="InterPro" id="IPR004805">
    <property type="entry name" value="DnaE2/DnaE/PolC"/>
</dbReference>
<dbReference type="InterPro" id="IPR016195">
    <property type="entry name" value="Pol/histidinol_Pase-like"/>
</dbReference>